<dbReference type="KEGG" id="cgv:CGLAU_04725"/>
<dbReference type="AlphaFoldDB" id="A0A1Q2HVP6"/>
<keyword evidence="2" id="KW-1133">Transmembrane helix</keyword>
<feature type="transmembrane region" description="Helical" evidence="2">
    <location>
        <begin position="102"/>
        <end position="122"/>
    </location>
</feature>
<evidence type="ECO:0000256" key="1">
    <source>
        <dbReference type="SAM" id="MobiDB-lite"/>
    </source>
</evidence>
<evidence type="ECO:0000256" key="2">
    <source>
        <dbReference type="SAM" id="Phobius"/>
    </source>
</evidence>
<feature type="domain" description="DUF1707" evidence="3">
    <location>
        <begin position="7"/>
        <end position="59"/>
    </location>
</feature>
<dbReference type="Proteomes" id="UP000217209">
    <property type="component" value="Chromosome"/>
</dbReference>
<dbReference type="Pfam" id="PF08044">
    <property type="entry name" value="DUF1707"/>
    <property type="match status" value="1"/>
</dbReference>
<organism evidence="4 5">
    <name type="scientific">Corynebacterium glaucum</name>
    <dbReference type="NCBI Taxonomy" id="187491"/>
    <lineage>
        <taxon>Bacteria</taxon>
        <taxon>Bacillati</taxon>
        <taxon>Actinomycetota</taxon>
        <taxon>Actinomycetes</taxon>
        <taxon>Mycobacteriales</taxon>
        <taxon>Corynebacteriaceae</taxon>
        <taxon>Corynebacterium</taxon>
    </lineage>
</organism>
<keyword evidence="5" id="KW-1185">Reference proteome</keyword>
<feature type="compositionally biased region" description="Polar residues" evidence="1">
    <location>
        <begin position="61"/>
        <end position="70"/>
    </location>
</feature>
<sequence length="185" mass="20467">MSETPEIRIGHADRNAALDKLGTHFADGYLNLGEFEDRTARVADASTRSELDALFADLPQGPTSSTNLPATSAAGHSKQATPVDSAESELEEKLQSKKRVDAVTIALWLAGAGGVFLANRFIDVDLMWIMLPVAIVLAVVTYVLYDRAGLSWKEMEVLEEIQEEREKERAERLRIADKRRKELGN</sequence>
<keyword evidence="2" id="KW-0812">Transmembrane</keyword>
<protein>
    <recommendedName>
        <fullName evidence="3">DUF1707 domain-containing protein</fullName>
    </recommendedName>
</protein>
<feature type="region of interest" description="Disordered" evidence="1">
    <location>
        <begin position="59"/>
        <end position="90"/>
    </location>
</feature>
<keyword evidence="2" id="KW-0472">Membrane</keyword>
<accession>A0A1Q2HVP6</accession>
<feature type="transmembrane region" description="Helical" evidence="2">
    <location>
        <begin position="128"/>
        <end position="145"/>
    </location>
</feature>
<dbReference type="EMBL" id="CP019688">
    <property type="protein sequence ID" value="AQQ14919.1"/>
    <property type="molecule type" value="Genomic_DNA"/>
</dbReference>
<name>A0A1Q2HVP6_9CORY</name>
<evidence type="ECO:0000313" key="4">
    <source>
        <dbReference type="EMBL" id="AQQ14919.1"/>
    </source>
</evidence>
<proteinExistence type="predicted"/>
<gene>
    <name evidence="4" type="ORF">CGLAU_04725</name>
</gene>
<evidence type="ECO:0000313" key="5">
    <source>
        <dbReference type="Proteomes" id="UP000217209"/>
    </source>
</evidence>
<evidence type="ECO:0000259" key="3">
    <source>
        <dbReference type="Pfam" id="PF08044"/>
    </source>
</evidence>
<dbReference type="InterPro" id="IPR012551">
    <property type="entry name" value="DUF1707_SHOCT-like"/>
</dbReference>
<dbReference type="RefSeq" id="WP_157731266.1">
    <property type="nucleotide sequence ID" value="NZ_CP019688.1"/>
</dbReference>
<reference evidence="4 5" key="1">
    <citation type="submission" date="2016-12" db="EMBL/GenBank/DDBJ databases">
        <authorList>
            <person name="Song W.-J."/>
            <person name="Kurnit D.M."/>
        </authorList>
    </citation>
    <scope>NUCLEOTIDE SEQUENCE [LARGE SCALE GENOMIC DNA]</scope>
    <source>
        <strain evidence="4 5">DSM 30827</strain>
    </source>
</reference>
<dbReference type="OrthoDB" id="3534574at2"/>